<evidence type="ECO:0000313" key="2">
    <source>
        <dbReference type="Proteomes" id="UP000314294"/>
    </source>
</evidence>
<reference evidence="1 2" key="1">
    <citation type="submission" date="2019-03" db="EMBL/GenBank/DDBJ databases">
        <title>First draft genome of Liparis tanakae, snailfish: a comprehensive survey of snailfish specific genes.</title>
        <authorList>
            <person name="Kim W."/>
            <person name="Song I."/>
            <person name="Jeong J.-H."/>
            <person name="Kim D."/>
            <person name="Kim S."/>
            <person name="Ryu S."/>
            <person name="Song J.Y."/>
            <person name="Lee S.K."/>
        </authorList>
    </citation>
    <scope>NUCLEOTIDE SEQUENCE [LARGE SCALE GENOMIC DNA]</scope>
    <source>
        <tissue evidence="1">Muscle</tissue>
    </source>
</reference>
<name>A0A4Z2FNN8_9TELE</name>
<dbReference type="EMBL" id="SRLO01001034">
    <property type="protein sequence ID" value="TNN42460.1"/>
    <property type="molecule type" value="Genomic_DNA"/>
</dbReference>
<gene>
    <name evidence="1" type="ORF">EYF80_047356</name>
</gene>
<comment type="caution">
    <text evidence="1">The sequence shown here is derived from an EMBL/GenBank/DDBJ whole genome shotgun (WGS) entry which is preliminary data.</text>
</comment>
<dbReference type="AlphaFoldDB" id="A0A4Z2FNN8"/>
<accession>A0A4Z2FNN8</accession>
<dbReference type="Proteomes" id="UP000314294">
    <property type="component" value="Unassembled WGS sequence"/>
</dbReference>
<sequence>MPTLSSKAVDWVHPPRGAISTGPHGSEQCGAAYHWTHSTWAMSDPGEQNLLSRLRALGELEERMEGGLRAKYYTNR</sequence>
<keyword evidence="2" id="KW-1185">Reference proteome</keyword>
<proteinExistence type="predicted"/>
<evidence type="ECO:0000313" key="1">
    <source>
        <dbReference type="EMBL" id="TNN42460.1"/>
    </source>
</evidence>
<organism evidence="1 2">
    <name type="scientific">Liparis tanakae</name>
    <name type="common">Tanaka's snailfish</name>
    <dbReference type="NCBI Taxonomy" id="230148"/>
    <lineage>
        <taxon>Eukaryota</taxon>
        <taxon>Metazoa</taxon>
        <taxon>Chordata</taxon>
        <taxon>Craniata</taxon>
        <taxon>Vertebrata</taxon>
        <taxon>Euteleostomi</taxon>
        <taxon>Actinopterygii</taxon>
        <taxon>Neopterygii</taxon>
        <taxon>Teleostei</taxon>
        <taxon>Neoteleostei</taxon>
        <taxon>Acanthomorphata</taxon>
        <taxon>Eupercaria</taxon>
        <taxon>Perciformes</taxon>
        <taxon>Cottioidei</taxon>
        <taxon>Cottales</taxon>
        <taxon>Liparidae</taxon>
        <taxon>Liparis</taxon>
    </lineage>
</organism>
<protein>
    <submittedName>
        <fullName evidence="1">Uncharacterized protein</fullName>
    </submittedName>
</protein>